<sequence>MLLPRLSRCLWSVRASPVFVLFILLTLWTFVFRAVLPLVGDIDTVIPGTTDRINSRTPAQRNATLVLKLPTPIIVVGYPKSGTTSVWDFFSCSGLRTQHYCCCGDTHDHPPCSSNSMAHCILKNIAARKENVLEGCGDYDVYAQIDGERPTFDRGDKIRGLLLENGTIDEWDQRTVEGRNELFKHFLPQHFHLPILHRSAPNATYILPLRDPIVWANSVFDWFHMRGRVVNEYRLFNSSLERPGKNGARAFLARIYIEHTDSIKRFVQLHPSHALVEFNITDPNAGQILADAFGLGEGCWRHRNKVGERANRLKSRSISNWL</sequence>
<name>A0A8J9SHU1_PHATR</name>
<dbReference type="PANTHER" id="PTHR36978">
    <property type="entry name" value="P-LOOP CONTAINING NUCLEOTIDE TRIPHOSPHATE HYDROLASE"/>
    <property type="match status" value="1"/>
</dbReference>
<dbReference type="Gene3D" id="3.40.50.300">
    <property type="entry name" value="P-loop containing nucleotide triphosphate hydrolases"/>
    <property type="match status" value="1"/>
</dbReference>
<reference evidence="1" key="1">
    <citation type="submission" date="2022-02" db="EMBL/GenBank/DDBJ databases">
        <authorList>
            <person name="Giguere J D."/>
        </authorList>
    </citation>
    <scope>NUCLEOTIDE SEQUENCE</scope>
    <source>
        <strain evidence="1">CCAP 1055/1</strain>
    </source>
</reference>
<dbReference type="InterPro" id="IPR027417">
    <property type="entry name" value="P-loop_NTPase"/>
</dbReference>
<dbReference type="EMBL" id="OU594950">
    <property type="protein sequence ID" value="CAG9294201.1"/>
    <property type="molecule type" value="Genomic_DNA"/>
</dbReference>
<gene>
    <name evidence="1" type="ORF">PTTT1_LOCUS53914</name>
</gene>
<proteinExistence type="predicted"/>
<dbReference type="Proteomes" id="UP000836788">
    <property type="component" value="Chromosome 9"/>
</dbReference>
<organism evidence="1">
    <name type="scientific">Phaeodactylum tricornutum</name>
    <name type="common">Diatom</name>
    <dbReference type="NCBI Taxonomy" id="2850"/>
    <lineage>
        <taxon>Eukaryota</taxon>
        <taxon>Sar</taxon>
        <taxon>Stramenopiles</taxon>
        <taxon>Ochrophyta</taxon>
        <taxon>Bacillariophyta</taxon>
        <taxon>Bacillariophyceae</taxon>
        <taxon>Bacillariophycidae</taxon>
        <taxon>Naviculales</taxon>
        <taxon>Phaeodactylaceae</taxon>
        <taxon>Phaeodactylum</taxon>
    </lineage>
</organism>
<protein>
    <recommendedName>
        <fullName evidence="2">Sulfotransferase domain-containing protein</fullName>
    </recommendedName>
</protein>
<dbReference type="PANTHER" id="PTHR36978:SF4">
    <property type="entry name" value="P-LOOP CONTAINING NUCLEOSIDE TRIPHOSPHATE HYDROLASE PROTEIN"/>
    <property type="match status" value="1"/>
</dbReference>
<dbReference type="Pfam" id="PF13469">
    <property type="entry name" value="Sulfotransfer_3"/>
    <property type="match status" value="1"/>
</dbReference>
<dbReference type="SUPFAM" id="SSF52540">
    <property type="entry name" value="P-loop containing nucleoside triphosphate hydrolases"/>
    <property type="match status" value="1"/>
</dbReference>
<evidence type="ECO:0000313" key="1">
    <source>
        <dbReference type="EMBL" id="CAG9294201.1"/>
    </source>
</evidence>
<dbReference type="AlphaFoldDB" id="A0A8J9SHU1"/>
<evidence type="ECO:0008006" key="2">
    <source>
        <dbReference type="Google" id="ProtNLM"/>
    </source>
</evidence>
<accession>A0A8J9SHU1</accession>